<accession>A0A561QP80</accession>
<feature type="domain" description="HTH cro/C1-type" evidence="2">
    <location>
        <begin position="77"/>
        <end position="131"/>
    </location>
</feature>
<evidence type="ECO:0000259" key="2">
    <source>
        <dbReference type="PROSITE" id="PS50943"/>
    </source>
</evidence>
<dbReference type="InterPro" id="IPR050807">
    <property type="entry name" value="TransReg_Diox_bact_type"/>
</dbReference>
<dbReference type="InterPro" id="IPR011051">
    <property type="entry name" value="RmlC_Cupin_sf"/>
</dbReference>
<dbReference type="PANTHER" id="PTHR46797:SF11">
    <property type="entry name" value="HTH-TYPE TRANSCRIPTIONAL REGULATOR PUUR"/>
    <property type="match status" value="1"/>
</dbReference>
<comment type="caution">
    <text evidence="3">The sequence shown here is derived from an EMBL/GenBank/DDBJ whole genome shotgun (WGS) entry which is preliminary data.</text>
</comment>
<dbReference type="Gene3D" id="1.10.260.40">
    <property type="entry name" value="lambda repressor-like DNA-binding domains"/>
    <property type="match status" value="1"/>
</dbReference>
<dbReference type="PANTHER" id="PTHR46797">
    <property type="entry name" value="HTH-TYPE TRANSCRIPTIONAL REGULATOR"/>
    <property type="match status" value="1"/>
</dbReference>
<sequence length="249" mass="27263">MTILKPRGLPDKQNRETHPLLLQRRFSSLENFPASVYHMGAAARSGGAATRPTVERTRGMENTAETAEGGFDVGERLRMVRENHGLSQRGLAVKAGVTHSLISLIEKNKVSPSVASLKKILEAIAYPLTDFFALTLPPVDQIFYRADELTPLSANGVTLLQVGDAKSHSVQVFHEFYEPGADTGETMLAHEAEEGGVVVAGELELTVGNQTRILRRGDAFLFDSRLPHRFRNVGTERCEVVSAVTPPYL</sequence>
<dbReference type="GO" id="GO:0003677">
    <property type="term" value="F:DNA binding"/>
    <property type="evidence" value="ECO:0007669"/>
    <property type="project" value="UniProtKB-KW"/>
</dbReference>
<dbReference type="AlphaFoldDB" id="A0A561QP80"/>
<dbReference type="SUPFAM" id="SSF51182">
    <property type="entry name" value="RmlC-like cupins"/>
    <property type="match status" value="1"/>
</dbReference>
<reference evidence="3 4" key="1">
    <citation type="submission" date="2019-06" db="EMBL/GenBank/DDBJ databases">
        <title>Sorghum-associated microbial communities from plants grown in Nebraska, USA.</title>
        <authorList>
            <person name="Schachtman D."/>
        </authorList>
    </citation>
    <scope>NUCLEOTIDE SEQUENCE [LARGE SCALE GENOMIC DNA]</scope>
    <source>
        <strain evidence="3 4">1225</strain>
    </source>
</reference>
<evidence type="ECO:0000313" key="4">
    <source>
        <dbReference type="Proteomes" id="UP000320653"/>
    </source>
</evidence>
<gene>
    <name evidence="3" type="ORF">FHW37_105238</name>
</gene>
<keyword evidence="1" id="KW-0238">DNA-binding</keyword>
<dbReference type="CDD" id="cd00093">
    <property type="entry name" value="HTH_XRE"/>
    <property type="match status" value="1"/>
</dbReference>
<dbReference type="GO" id="GO:0003700">
    <property type="term" value="F:DNA-binding transcription factor activity"/>
    <property type="evidence" value="ECO:0007669"/>
    <property type="project" value="TreeGrafter"/>
</dbReference>
<dbReference type="SUPFAM" id="SSF47413">
    <property type="entry name" value="lambda repressor-like DNA-binding domains"/>
    <property type="match status" value="1"/>
</dbReference>
<dbReference type="InterPro" id="IPR001387">
    <property type="entry name" value="Cro/C1-type_HTH"/>
</dbReference>
<dbReference type="GO" id="GO:0005829">
    <property type="term" value="C:cytosol"/>
    <property type="evidence" value="ECO:0007669"/>
    <property type="project" value="TreeGrafter"/>
</dbReference>
<dbReference type="InterPro" id="IPR014710">
    <property type="entry name" value="RmlC-like_jellyroll"/>
</dbReference>
<organism evidence="3 4">
    <name type="scientific">Neorhizobium alkalisoli</name>
    <dbReference type="NCBI Taxonomy" id="528178"/>
    <lineage>
        <taxon>Bacteria</taxon>
        <taxon>Pseudomonadati</taxon>
        <taxon>Pseudomonadota</taxon>
        <taxon>Alphaproteobacteria</taxon>
        <taxon>Hyphomicrobiales</taxon>
        <taxon>Rhizobiaceae</taxon>
        <taxon>Rhizobium/Agrobacterium group</taxon>
        <taxon>Neorhizobium</taxon>
    </lineage>
</organism>
<dbReference type="Gene3D" id="2.60.120.10">
    <property type="entry name" value="Jelly Rolls"/>
    <property type="match status" value="1"/>
</dbReference>
<dbReference type="CDD" id="cd02209">
    <property type="entry name" value="cupin_XRE_C"/>
    <property type="match status" value="1"/>
</dbReference>
<proteinExistence type="predicted"/>
<dbReference type="Proteomes" id="UP000320653">
    <property type="component" value="Unassembled WGS sequence"/>
</dbReference>
<evidence type="ECO:0000256" key="1">
    <source>
        <dbReference type="ARBA" id="ARBA00023125"/>
    </source>
</evidence>
<dbReference type="InterPro" id="IPR010982">
    <property type="entry name" value="Lambda_DNA-bd_dom_sf"/>
</dbReference>
<dbReference type="Pfam" id="PF01381">
    <property type="entry name" value="HTH_3"/>
    <property type="match status" value="1"/>
</dbReference>
<dbReference type="PROSITE" id="PS50943">
    <property type="entry name" value="HTH_CROC1"/>
    <property type="match status" value="1"/>
</dbReference>
<evidence type="ECO:0000313" key="3">
    <source>
        <dbReference type="EMBL" id="TWF52139.1"/>
    </source>
</evidence>
<dbReference type="EMBL" id="VIWP01000005">
    <property type="protein sequence ID" value="TWF52139.1"/>
    <property type="molecule type" value="Genomic_DNA"/>
</dbReference>
<protein>
    <submittedName>
        <fullName evidence="3">XRE family transcriptional regulator</fullName>
    </submittedName>
</protein>
<dbReference type="SMART" id="SM00530">
    <property type="entry name" value="HTH_XRE"/>
    <property type="match status" value="1"/>
</dbReference>
<name>A0A561QP80_9HYPH</name>
<dbReference type="Pfam" id="PF07883">
    <property type="entry name" value="Cupin_2"/>
    <property type="match status" value="1"/>
</dbReference>
<keyword evidence="4" id="KW-1185">Reference proteome</keyword>
<dbReference type="InterPro" id="IPR013096">
    <property type="entry name" value="Cupin_2"/>
</dbReference>